<dbReference type="SUPFAM" id="SSF51182">
    <property type="entry name" value="RmlC-like cupins"/>
    <property type="match status" value="1"/>
</dbReference>
<dbReference type="PANTHER" id="PTHR13903:SF8">
    <property type="entry name" value="PIRIN"/>
    <property type="match status" value="1"/>
</dbReference>
<evidence type="ECO:0000313" key="5">
    <source>
        <dbReference type="EMBL" id="KAL1520708.1"/>
    </source>
</evidence>
<dbReference type="InterPro" id="IPR003829">
    <property type="entry name" value="Pirin_N_dom"/>
</dbReference>
<keyword evidence="6" id="KW-1185">Reference proteome</keyword>
<dbReference type="InterPro" id="IPR008778">
    <property type="entry name" value="Pirin_C_dom"/>
</dbReference>
<evidence type="ECO:0000259" key="4">
    <source>
        <dbReference type="Pfam" id="PF05726"/>
    </source>
</evidence>
<evidence type="ECO:0008006" key="7">
    <source>
        <dbReference type="Google" id="ProtNLM"/>
    </source>
</evidence>
<dbReference type="CDD" id="cd02909">
    <property type="entry name" value="cupin_pirin_N"/>
    <property type="match status" value="1"/>
</dbReference>
<dbReference type="EMBL" id="JBGBPQ010000008">
    <property type="protein sequence ID" value="KAL1520708.1"/>
    <property type="molecule type" value="Genomic_DNA"/>
</dbReference>
<dbReference type="InterPro" id="IPR011051">
    <property type="entry name" value="RmlC_Cupin_sf"/>
</dbReference>
<feature type="domain" description="Pirin N-terminal" evidence="3">
    <location>
        <begin position="63"/>
        <end position="138"/>
    </location>
</feature>
<evidence type="ECO:0000313" key="6">
    <source>
        <dbReference type="Proteomes" id="UP001515480"/>
    </source>
</evidence>
<reference evidence="5 6" key="1">
    <citation type="journal article" date="2024" name="Science">
        <title>Giant polyketide synthase enzymes in the biosynthesis of giant marine polyether toxins.</title>
        <authorList>
            <person name="Fallon T.R."/>
            <person name="Shende V.V."/>
            <person name="Wierzbicki I.H."/>
            <person name="Pendleton A.L."/>
            <person name="Watervoot N.F."/>
            <person name="Auber R.P."/>
            <person name="Gonzalez D.J."/>
            <person name="Wisecaver J.H."/>
            <person name="Moore B.S."/>
        </authorList>
    </citation>
    <scope>NUCLEOTIDE SEQUENCE [LARGE SCALE GENOMIC DNA]</scope>
    <source>
        <strain evidence="5 6">12B1</strain>
    </source>
</reference>
<protein>
    <recommendedName>
        <fullName evidence="7">Pirin</fullName>
    </recommendedName>
</protein>
<organism evidence="5 6">
    <name type="scientific">Prymnesium parvum</name>
    <name type="common">Toxic golden alga</name>
    <dbReference type="NCBI Taxonomy" id="97485"/>
    <lineage>
        <taxon>Eukaryota</taxon>
        <taxon>Haptista</taxon>
        <taxon>Haptophyta</taxon>
        <taxon>Prymnesiophyceae</taxon>
        <taxon>Prymnesiales</taxon>
        <taxon>Prymnesiaceae</taxon>
        <taxon>Prymnesium</taxon>
    </lineage>
</organism>
<evidence type="ECO:0000259" key="3">
    <source>
        <dbReference type="Pfam" id="PF02678"/>
    </source>
</evidence>
<sequence length="350" mass="37840">MAAILRQDALGFPFACESPFLFAVYHLDRYPAGTAAMGPKASLAGHSLGSDFGHPSGWSMYHGEEVPGFPKHPHRGFETITITRRGLVDHTDSLGNGGRFGYGDVQWMTAGSGISHAEMFPLLDQEKENVLELFQVWINLPKASKMATPSFRMLWRESLPARKLVDPASGGSAEVVLIAGSLPGFDAPPDPPPNSYASAAASQVLVLTLQLTAGGSWTLPAATAEKSGPELHRNIYFFAGDAATIDGKPFKKHAKIKVKPDKDITLSSPSGTAEILVLQGKDINEPVVQHGPFVGNTREDIMQAFSDYQRSGFGGWPWQTDSHCFPREKPRFAQFADGTVEERPIPTAAP</sequence>
<dbReference type="Proteomes" id="UP001515480">
    <property type="component" value="Unassembled WGS sequence"/>
</dbReference>
<dbReference type="Gene3D" id="2.60.120.10">
    <property type="entry name" value="Jelly Rolls"/>
    <property type="match status" value="2"/>
</dbReference>
<gene>
    <name evidence="5" type="ORF">AB1Y20_022277</name>
</gene>
<proteinExistence type="inferred from homology"/>
<name>A0AB34JIC3_PRYPA</name>
<dbReference type="Pfam" id="PF05726">
    <property type="entry name" value="Pirin_C"/>
    <property type="match status" value="1"/>
</dbReference>
<comment type="similarity">
    <text evidence="1 2">Belongs to the pirin family.</text>
</comment>
<dbReference type="InterPro" id="IPR014710">
    <property type="entry name" value="RmlC-like_jellyroll"/>
</dbReference>
<dbReference type="PANTHER" id="PTHR13903">
    <property type="entry name" value="PIRIN-RELATED"/>
    <property type="match status" value="1"/>
</dbReference>
<evidence type="ECO:0000256" key="1">
    <source>
        <dbReference type="ARBA" id="ARBA00008416"/>
    </source>
</evidence>
<dbReference type="AlphaFoldDB" id="A0AB34JIC3"/>
<dbReference type="Pfam" id="PF02678">
    <property type="entry name" value="Pirin"/>
    <property type="match status" value="1"/>
</dbReference>
<dbReference type="InterPro" id="IPR012093">
    <property type="entry name" value="Pirin"/>
</dbReference>
<accession>A0AB34JIC3</accession>
<feature type="domain" description="Pirin C-terminal" evidence="4">
    <location>
        <begin position="228"/>
        <end position="314"/>
    </location>
</feature>
<evidence type="ECO:0000256" key="2">
    <source>
        <dbReference type="RuleBase" id="RU003457"/>
    </source>
</evidence>
<comment type="caution">
    <text evidence="5">The sequence shown here is derived from an EMBL/GenBank/DDBJ whole genome shotgun (WGS) entry which is preliminary data.</text>
</comment>